<dbReference type="Proteomes" id="UP001055167">
    <property type="component" value="Unassembled WGS sequence"/>
</dbReference>
<reference evidence="1" key="2">
    <citation type="submission" date="2021-08" db="EMBL/GenBank/DDBJ databases">
        <authorList>
            <person name="Tani A."/>
            <person name="Ola A."/>
            <person name="Ogura Y."/>
            <person name="Katsura K."/>
            <person name="Hayashi T."/>
        </authorList>
    </citation>
    <scope>NUCLEOTIDE SEQUENCE</scope>
    <source>
        <strain evidence="1">KCTC 52305</strain>
    </source>
</reference>
<comment type="caution">
    <text evidence="1">The sequence shown here is derived from an EMBL/GenBank/DDBJ whole genome shotgun (WGS) entry which is preliminary data.</text>
</comment>
<evidence type="ECO:0008006" key="3">
    <source>
        <dbReference type="Google" id="ProtNLM"/>
    </source>
</evidence>
<accession>A0ABQ4R6I5</accession>
<keyword evidence="2" id="KW-1185">Reference proteome</keyword>
<protein>
    <recommendedName>
        <fullName evidence="3">Flagellar biosynthesis regulator FlaF</fullName>
    </recommendedName>
</protein>
<dbReference type="NCBIfam" id="NF009434">
    <property type="entry name" value="PRK12793.1"/>
    <property type="match status" value="1"/>
</dbReference>
<name>A0ABQ4R6I5_9HYPH</name>
<evidence type="ECO:0000313" key="1">
    <source>
        <dbReference type="EMBL" id="GJD52844.1"/>
    </source>
</evidence>
<dbReference type="RefSeq" id="WP_128564719.1">
    <property type="nucleotide sequence ID" value="NZ_BPQH01000022.1"/>
</dbReference>
<organism evidence="1 2">
    <name type="scientific">Methylobacterium crusticola</name>
    <dbReference type="NCBI Taxonomy" id="1697972"/>
    <lineage>
        <taxon>Bacteria</taxon>
        <taxon>Pseudomonadati</taxon>
        <taxon>Pseudomonadota</taxon>
        <taxon>Alphaproteobacteria</taxon>
        <taxon>Hyphomicrobiales</taxon>
        <taxon>Methylobacteriaceae</taxon>
        <taxon>Methylobacterium</taxon>
    </lineage>
</organism>
<proteinExistence type="predicted"/>
<dbReference type="InterPro" id="IPR010845">
    <property type="entry name" value="FlaF"/>
</dbReference>
<gene>
    <name evidence="1" type="ORF">OPKNFCMD_5611</name>
</gene>
<dbReference type="EMBL" id="BPQH01000022">
    <property type="protein sequence ID" value="GJD52844.1"/>
    <property type="molecule type" value="Genomic_DNA"/>
</dbReference>
<evidence type="ECO:0000313" key="2">
    <source>
        <dbReference type="Proteomes" id="UP001055167"/>
    </source>
</evidence>
<dbReference type="Pfam" id="PF07309">
    <property type="entry name" value="FlaF"/>
    <property type="match status" value="1"/>
</dbReference>
<sequence length="115" mass="12400">MYRFSYSEILADAPETGRARERAAFDQALTLLRDAEAGRLVGPERTAAVGRVQDLWNALIADLLDPGNGLPEALRDDLVSIGAWTIREAGEALRTPGRSLAALIAVNASIRDGLR</sequence>
<reference evidence="1" key="1">
    <citation type="journal article" date="2021" name="Front. Microbiol.">
        <title>Comprehensive Comparative Genomics and Phenotyping of Methylobacterium Species.</title>
        <authorList>
            <person name="Alessa O."/>
            <person name="Ogura Y."/>
            <person name="Fujitani Y."/>
            <person name="Takami H."/>
            <person name="Hayashi T."/>
            <person name="Sahin N."/>
            <person name="Tani A."/>
        </authorList>
    </citation>
    <scope>NUCLEOTIDE SEQUENCE</scope>
    <source>
        <strain evidence="1">KCTC 52305</strain>
    </source>
</reference>